<accession>A0A2P2NGS1</accession>
<dbReference type="AlphaFoldDB" id="A0A2P2NGS1"/>
<name>A0A2P2NGS1_RHIMU</name>
<reference evidence="1" key="1">
    <citation type="submission" date="2018-02" db="EMBL/GenBank/DDBJ databases">
        <title>Rhizophora mucronata_Transcriptome.</title>
        <authorList>
            <person name="Meera S.P."/>
            <person name="Sreeshan A."/>
            <person name="Augustine A."/>
        </authorList>
    </citation>
    <scope>NUCLEOTIDE SEQUENCE</scope>
    <source>
        <tissue evidence="1">Leaf</tissue>
    </source>
</reference>
<sequence length="25" mass="2868">MLMLFSDIKDIELEPFINGRDGLSN</sequence>
<organism evidence="1">
    <name type="scientific">Rhizophora mucronata</name>
    <name type="common">Asiatic mangrove</name>
    <dbReference type="NCBI Taxonomy" id="61149"/>
    <lineage>
        <taxon>Eukaryota</taxon>
        <taxon>Viridiplantae</taxon>
        <taxon>Streptophyta</taxon>
        <taxon>Embryophyta</taxon>
        <taxon>Tracheophyta</taxon>
        <taxon>Spermatophyta</taxon>
        <taxon>Magnoliopsida</taxon>
        <taxon>eudicotyledons</taxon>
        <taxon>Gunneridae</taxon>
        <taxon>Pentapetalae</taxon>
        <taxon>rosids</taxon>
        <taxon>fabids</taxon>
        <taxon>Malpighiales</taxon>
        <taxon>Rhizophoraceae</taxon>
        <taxon>Rhizophora</taxon>
    </lineage>
</organism>
<protein>
    <submittedName>
        <fullName evidence="1">Uncharacterized protein</fullName>
    </submittedName>
</protein>
<proteinExistence type="predicted"/>
<evidence type="ECO:0000313" key="1">
    <source>
        <dbReference type="EMBL" id="MBX41686.1"/>
    </source>
</evidence>
<dbReference type="EMBL" id="GGEC01061202">
    <property type="protein sequence ID" value="MBX41686.1"/>
    <property type="molecule type" value="Transcribed_RNA"/>
</dbReference>